<evidence type="ECO:0000256" key="7">
    <source>
        <dbReference type="ARBA" id="ARBA00023157"/>
    </source>
</evidence>
<feature type="region of interest" description="Disordered" evidence="11">
    <location>
        <begin position="678"/>
        <end position="709"/>
    </location>
</feature>
<dbReference type="STRING" id="50429.A0A2B4ST53"/>
<dbReference type="SMART" id="SM00181">
    <property type="entry name" value="EGF"/>
    <property type="match status" value="4"/>
</dbReference>
<dbReference type="InterPro" id="IPR013320">
    <property type="entry name" value="ConA-like_dom_sf"/>
</dbReference>
<dbReference type="InterPro" id="IPR003367">
    <property type="entry name" value="Thrombospondin_3-like_rpt"/>
</dbReference>
<dbReference type="CDD" id="cd00054">
    <property type="entry name" value="EGF_CA"/>
    <property type="match status" value="1"/>
</dbReference>
<evidence type="ECO:0000256" key="6">
    <source>
        <dbReference type="ARBA" id="ARBA00022889"/>
    </source>
</evidence>
<evidence type="ECO:0000256" key="4">
    <source>
        <dbReference type="ARBA" id="ARBA00022737"/>
    </source>
</evidence>
<dbReference type="FunFam" id="2.60.120.200:FF:000002">
    <property type="entry name" value="Thrombospondin 3"/>
    <property type="match status" value="1"/>
</dbReference>
<dbReference type="PROSITE" id="PS51236">
    <property type="entry name" value="TSP_CTER"/>
    <property type="match status" value="1"/>
</dbReference>
<feature type="repeat" description="TSP type-3" evidence="10">
    <location>
        <begin position="685"/>
        <end position="720"/>
    </location>
</feature>
<feature type="chain" id="PRO_5012179948" evidence="12">
    <location>
        <begin position="22"/>
        <end position="980"/>
    </location>
</feature>
<dbReference type="Proteomes" id="UP000225706">
    <property type="component" value="Unassembled WGS sequence"/>
</dbReference>
<dbReference type="PANTHER" id="PTHR10199:SF100">
    <property type="entry name" value="THROMBOSPONDIN, ISOFORM A"/>
    <property type="match status" value="1"/>
</dbReference>
<feature type="signal peptide" evidence="12">
    <location>
        <begin position="1"/>
        <end position="21"/>
    </location>
</feature>
<dbReference type="FunFam" id="4.10.1080.10:FF:000001">
    <property type="entry name" value="Thrombospondin 3"/>
    <property type="match status" value="1"/>
</dbReference>
<dbReference type="Pfam" id="PF02412">
    <property type="entry name" value="TSP_3"/>
    <property type="match status" value="5"/>
</dbReference>
<dbReference type="Pfam" id="PF11598">
    <property type="entry name" value="COMP"/>
    <property type="match status" value="1"/>
</dbReference>
<dbReference type="SUPFAM" id="SSF103647">
    <property type="entry name" value="TSP type-3 repeat"/>
    <property type="match status" value="3"/>
</dbReference>
<keyword evidence="8" id="KW-0325">Glycoprotein</keyword>
<evidence type="ECO:0000259" key="14">
    <source>
        <dbReference type="PROSITE" id="PS51236"/>
    </source>
</evidence>
<evidence type="ECO:0000256" key="3">
    <source>
        <dbReference type="ARBA" id="ARBA00022729"/>
    </source>
</evidence>
<dbReference type="InterPro" id="IPR028974">
    <property type="entry name" value="TSP_type-3_rpt"/>
</dbReference>
<dbReference type="InterPro" id="IPR000742">
    <property type="entry name" value="EGF"/>
</dbReference>
<dbReference type="SMART" id="SM00210">
    <property type="entry name" value="TSPN"/>
    <property type="match status" value="1"/>
</dbReference>
<evidence type="ECO:0000256" key="8">
    <source>
        <dbReference type="ARBA" id="ARBA00023180"/>
    </source>
</evidence>
<dbReference type="FunFam" id="2.10.25.10:FF:000027">
    <property type="entry name" value="Thrombospondin 3"/>
    <property type="match status" value="1"/>
</dbReference>
<evidence type="ECO:0000256" key="9">
    <source>
        <dbReference type="PROSITE-ProRule" id="PRU00076"/>
    </source>
</evidence>
<dbReference type="InterPro" id="IPR049883">
    <property type="entry name" value="NOTCH1_EGF-like"/>
</dbReference>
<dbReference type="Pfam" id="PF07645">
    <property type="entry name" value="EGF_CA"/>
    <property type="match status" value="2"/>
</dbReference>
<evidence type="ECO:0000256" key="11">
    <source>
        <dbReference type="SAM" id="MobiDB-lite"/>
    </source>
</evidence>
<dbReference type="FunFam" id="2.10.25.10:FF:000025">
    <property type="entry name" value="Thrombospondin 3"/>
    <property type="match status" value="1"/>
</dbReference>
<dbReference type="SUPFAM" id="SSF49899">
    <property type="entry name" value="Concanavalin A-like lectins/glucanases"/>
    <property type="match status" value="2"/>
</dbReference>
<dbReference type="Gene3D" id="4.10.1080.10">
    <property type="entry name" value="TSP type-3 repeat"/>
    <property type="match status" value="2"/>
</dbReference>
<dbReference type="FunFam" id="2.10.25.10:FF:000038">
    <property type="entry name" value="Fibrillin 2"/>
    <property type="match status" value="1"/>
</dbReference>
<dbReference type="PROSITE" id="PS01187">
    <property type="entry name" value="EGF_CA"/>
    <property type="match status" value="1"/>
</dbReference>
<dbReference type="InterPro" id="IPR018097">
    <property type="entry name" value="EGF_Ca-bd_CS"/>
</dbReference>
<evidence type="ECO:0000313" key="15">
    <source>
        <dbReference type="EMBL" id="PFX31778.1"/>
    </source>
</evidence>
<keyword evidence="3 12" id="KW-0732">Signal</keyword>
<dbReference type="PROSITE" id="PS51257">
    <property type="entry name" value="PROKAR_LIPOPROTEIN"/>
    <property type="match status" value="1"/>
</dbReference>
<dbReference type="PROSITE" id="PS51234">
    <property type="entry name" value="TSP3"/>
    <property type="match status" value="2"/>
</dbReference>
<dbReference type="Pfam" id="PF05735">
    <property type="entry name" value="TSP_C"/>
    <property type="match status" value="1"/>
</dbReference>
<keyword evidence="2 9" id="KW-0245">EGF-like domain</keyword>
<dbReference type="InterPro" id="IPR017897">
    <property type="entry name" value="Thrombospondin_3_rpt"/>
</dbReference>
<evidence type="ECO:0000259" key="13">
    <source>
        <dbReference type="PROSITE" id="PS50026"/>
    </source>
</evidence>
<name>A0A2B4ST53_STYPI</name>
<dbReference type="SUPFAM" id="SSF57196">
    <property type="entry name" value="EGF/Laminin"/>
    <property type="match status" value="1"/>
</dbReference>
<dbReference type="OrthoDB" id="14563at2759"/>
<accession>A0A2B4ST53</accession>
<evidence type="ECO:0000256" key="1">
    <source>
        <dbReference type="ARBA" id="ARBA00009456"/>
    </source>
</evidence>
<evidence type="ECO:0000256" key="10">
    <source>
        <dbReference type="PROSITE-ProRule" id="PRU00634"/>
    </source>
</evidence>
<protein>
    <submittedName>
        <fullName evidence="15">Thrombospondin-3</fullName>
    </submittedName>
</protein>
<feature type="domain" description="TSP C-terminal" evidence="14">
    <location>
        <begin position="760"/>
        <end position="974"/>
    </location>
</feature>
<dbReference type="GO" id="GO:0007155">
    <property type="term" value="P:cell adhesion"/>
    <property type="evidence" value="ECO:0007669"/>
    <property type="project" value="UniProtKB-KW"/>
</dbReference>
<dbReference type="GO" id="GO:0005576">
    <property type="term" value="C:extracellular region"/>
    <property type="evidence" value="ECO:0007669"/>
    <property type="project" value="InterPro"/>
</dbReference>
<keyword evidence="16" id="KW-1185">Reference proteome</keyword>
<feature type="disulfide bond" evidence="9">
    <location>
        <begin position="464"/>
        <end position="481"/>
    </location>
</feature>
<dbReference type="AlphaFoldDB" id="A0A2B4ST53"/>
<gene>
    <name evidence="15" type="primary">THBS3</name>
    <name evidence="15" type="ORF">AWC38_SpisGene3385</name>
</gene>
<proteinExistence type="inferred from homology"/>
<comment type="caution">
    <text evidence="9">Lacks conserved residue(s) required for the propagation of feature annotation.</text>
</comment>
<keyword evidence="7 9" id="KW-1015">Disulfide bond</keyword>
<dbReference type="InterPro" id="IPR024731">
    <property type="entry name" value="NELL2-like_EGF"/>
</dbReference>
<dbReference type="InterPro" id="IPR024665">
    <property type="entry name" value="TSP/COMP_CC"/>
</dbReference>
<dbReference type="PROSITE" id="PS01186">
    <property type="entry name" value="EGF_2"/>
    <property type="match status" value="1"/>
</dbReference>
<dbReference type="SMART" id="SM00179">
    <property type="entry name" value="EGF_CA"/>
    <property type="match status" value="2"/>
</dbReference>
<dbReference type="InterPro" id="IPR048287">
    <property type="entry name" value="TSPN-like_N"/>
</dbReference>
<evidence type="ECO:0000313" key="16">
    <source>
        <dbReference type="Proteomes" id="UP000225706"/>
    </source>
</evidence>
<dbReference type="Gene3D" id="2.60.120.200">
    <property type="match status" value="2"/>
</dbReference>
<keyword evidence="4" id="KW-0677">Repeat</keyword>
<organism evidence="15 16">
    <name type="scientific">Stylophora pistillata</name>
    <name type="common">Smooth cauliflower coral</name>
    <dbReference type="NCBI Taxonomy" id="50429"/>
    <lineage>
        <taxon>Eukaryota</taxon>
        <taxon>Metazoa</taxon>
        <taxon>Cnidaria</taxon>
        <taxon>Anthozoa</taxon>
        <taxon>Hexacorallia</taxon>
        <taxon>Scleractinia</taxon>
        <taxon>Astrocoeniina</taxon>
        <taxon>Pocilloporidae</taxon>
        <taxon>Stylophora</taxon>
    </lineage>
</organism>
<evidence type="ECO:0000256" key="12">
    <source>
        <dbReference type="SAM" id="SignalP"/>
    </source>
</evidence>
<dbReference type="Gene3D" id="2.10.25.10">
    <property type="entry name" value="Laminin"/>
    <property type="match status" value="4"/>
</dbReference>
<evidence type="ECO:0000256" key="5">
    <source>
        <dbReference type="ARBA" id="ARBA00022837"/>
    </source>
</evidence>
<dbReference type="InterPro" id="IPR001881">
    <property type="entry name" value="EGF-like_Ca-bd_dom"/>
</dbReference>
<feature type="repeat" description="TSP type-3" evidence="10">
    <location>
        <begin position="588"/>
        <end position="623"/>
    </location>
</feature>
<dbReference type="PROSITE" id="PS50026">
    <property type="entry name" value="EGF_3"/>
    <property type="match status" value="1"/>
</dbReference>
<dbReference type="GO" id="GO:0005509">
    <property type="term" value="F:calcium ion binding"/>
    <property type="evidence" value="ECO:0007669"/>
    <property type="project" value="UniProtKB-UniRule"/>
</dbReference>
<dbReference type="FunFam" id="4.10.1080.10:FF:000002">
    <property type="entry name" value="Thrombospondin 3"/>
    <property type="match status" value="1"/>
</dbReference>
<reference evidence="16" key="1">
    <citation type="journal article" date="2017" name="bioRxiv">
        <title>Comparative analysis of the genomes of Stylophora pistillata and Acropora digitifera provides evidence for extensive differences between species of corals.</title>
        <authorList>
            <person name="Voolstra C.R."/>
            <person name="Li Y."/>
            <person name="Liew Y.J."/>
            <person name="Baumgarten S."/>
            <person name="Zoccola D."/>
            <person name="Flot J.-F."/>
            <person name="Tambutte S."/>
            <person name="Allemand D."/>
            <person name="Aranda M."/>
        </authorList>
    </citation>
    <scope>NUCLEOTIDE SEQUENCE [LARGE SCALE GENOMIC DNA]</scope>
</reference>
<keyword evidence="5 10" id="KW-0106">Calcium</keyword>
<dbReference type="Pfam" id="PF12947">
    <property type="entry name" value="EGF_3"/>
    <property type="match status" value="1"/>
</dbReference>
<comment type="similarity">
    <text evidence="1">Belongs to the thrombospondin family.</text>
</comment>
<sequence length="980" mass="109959">MKEQMLLLILLVVSCWKSTNALEINLLSSVFKKSVNPLDYYVRTVFTPERRKAFLFGNAIKIIRADEELLNELIINIESSTEFIIKTRFRIFRSPGGVLFSIAHRQRKLFLLELSSKGSGDQTKLIFKYRSTNDTTEAVVFKEVGSLVDRGYHTVVIRITDVKERGRKISALSLFVDCQFAGRVDTKSAISDIFSYRGTLLSLLDFRIAQRGFGSRSNSKWRGAIETLSFIFKRPLDSVLGGPDCENVVKERVKAPQPPEINDITVITHEVASELMGLIRDIRYDLSMQVAEIKYLRRLVENCQMCRVQDFCRFKPCFPGVPCFNDPSTVQGFECGECPLGMVGDGINCTDVDECQEEDPCAGDVKVICQNRSPGYWCPPCPKGYSGQQIHGIGLYFARNNKQICVDIDECAETPPKCAAQSKCNNSPGSYECSPCPEGFTGDPRHACYHLSYCDPNDPRSNPCSQHAKCIRLQSGRTYECECRTGYSGNGHFCGEDGDLDGFPDVELNCTDKMCRKDNCLQIPNPDQKDLDKDEIGDECDNDLDGDNVNNDVDNCPRHYNAEQRNTDGDPFGDECDNCPYVTNKFQGDIDKDGIGDVCDKDVDGDGVLNSQDNCPVIYNPQQEDRDGDTVGDKCDNCPSVMNSRQIDRDGDGLGNNCDINRDDDNDGVDDMIDNCRGVTNPDQIDNDLDQKGDACDDDDDDDGVPDRIDNCQLVPNPTQRDLNGNGLGDPCDGDFDGDKIPDYEDACSINHHVTHTDFTNLMKIELSPNERQSKPLIWAVDGTGTQVSEEENSDPGIAVGNVRFNGVDFNGTLRVATRHDDDFVGLVFSYQSNRRFYVISWKQDDQVYWEVKPFRATAKKGIHIKLVDSKTGPGFDLRNALWHSGDTDGEIKEIWRDRNKRGWKDETDYEFRLIHRPSIGLIKLVVYAEGEVVVDTGYIIDKTLKGGKVGMYVFSQGKVLWKNLSYRCSETIPEDYQAL</sequence>
<comment type="caution">
    <text evidence="15">The sequence shown here is derived from an EMBL/GenBank/DDBJ whole genome shotgun (WGS) entry which is preliminary data.</text>
</comment>
<keyword evidence="6" id="KW-0130">Cell adhesion</keyword>
<feature type="domain" description="EGF-like" evidence="13">
    <location>
        <begin position="456"/>
        <end position="495"/>
    </location>
</feature>
<evidence type="ECO:0000256" key="2">
    <source>
        <dbReference type="ARBA" id="ARBA00022536"/>
    </source>
</evidence>
<dbReference type="InterPro" id="IPR008859">
    <property type="entry name" value="Thrombospondin_C"/>
</dbReference>
<dbReference type="EMBL" id="LSMT01000031">
    <property type="protein sequence ID" value="PFX31778.1"/>
    <property type="molecule type" value="Genomic_DNA"/>
</dbReference>
<dbReference type="PANTHER" id="PTHR10199">
    <property type="entry name" value="THROMBOSPONDIN"/>
    <property type="match status" value="1"/>
</dbReference>